<feature type="chain" id="PRO_5009308003" evidence="1">
    <location>
        <begin position="26"/>
        <end position="289"/>
    </location>
</feature>
<dbReference type="Pfam" id="PF03761">
    <property type="entry name" value="DUF316"/>
    <property type="match status" value="1"/>
</dbReference>
<dbReference type="InterPro" id="IPR005514">
    <property type="entry name" value="DUF316"/>
</dbReference>
<proteinExistence type="predicted"/>
<feature type="signal peptide" evidence="1">
    <location>
        <begin position="1"/>
        <end position="25"/>
    </location>
</feature>
<dbReference type="AlphaFoldDB" id="A0A1I7TVL1"/>
<sequence length="289" mass="32500">MMFINKEYQLLFILIVCVIIAKTDDQKKCDPPPIKEFTLRGHTISGTWISSHHFLTSASSVSKFDSTGYVYTDTNQPVNIHSCGIDELLEVPTVALVDIIPRVSKAYIFCNRGIRQFIGGGCVPPMIMEVCEPLPASTCIIPIGPTNINTDDPVSYYFLDPGNYWMEAKMHTNGSEFYVAYHFAGMEAGVSLFRTMNDKKELIGSLMCHEKGKYIDDELAFFIRTEFMEKALCALKQRFANESIGLGITCNTKTTIPVIPQKPMLDLNKKENEHRLKSCGNTTMIGRIR</sequence>
<dbReference type="Proteomes" id="UP000095282">
    <property type="component" value="Unplaced"/>
</dbReference>
<keyword evidence="1" id="KW-0732">Signal</keyword>
<reference evidence="3" key="1">
    <citation type="submission" date="2016-11" db="UniProtKB">
        <authorList>
            <consortium name="WormBaseParasite"/>
        </authorList>
    </citation>
    <scope>IDENTIFICATION</scope>
</reference>
<keyword evidence="2" id="KW-1185">Reference proteome</keyword>
<accession>A0A1I7TVL1</accession>
<evidence type="ECO:0000313" key="2">
    <source>
        <dbReference type="Proteomes" id="UP000095282"/>
    </source>
</evidence>
<evidence type="ECO:0000256" key="1">
    <source>
        <dbReference type="SAM" id="SignalP"/>
    </source>
</evidence>
<dbReference type="WBParaSite" id="Csp11.Scaffold629.g12229.t1">
    <property type="protein sequence ID" value="Csp11.Scaffold629.g12229.t1"/>
    <property type="gene ID" value="Csp11.Scaffold629.g12229"/>
</dbReference>
<evidence type="ECO:0000313" key="3">
    <source>
        <dbReference type="WBParaSite" id="Csp11.Scaffold629.g12229.t1"/>
    </source>
</evidence>
<organism evidence="2 3">
    <name type="scientific">Caenorhabditis tropicalis</name>
    <dbReference type="NCBI Taxonomy" id="1561998"/>
    <lineage>
        <taxon>Eukaryota</taxon>
        <taxon>Metazoa</taxon>
        <taxon>Ecdysozoa</taxon>
        <taxon>Nematoda</taxon>
        <taxon>Chromadorea</taxon>
        <taxon>Rhabditida</taxon>
        <taxon>Rhabditina</taxon>
        <taxon>Rhabditomorpha</taxon>
        <taxon>Rhabditoidea</taxon>
        <taxon>Rhabditidae</taxon>
        <taxon>Peloderinae</taxon>
        <taxon>Caenorhabditis</taxon>
    </lineage>
</organism>
<protein>
    <submittedName>
        <fullName evidence="3">DUF281 domain-containing protein</fullName>
    </submittedName>
</protein>
<name>A0A1I7TVL1_9PELO</name>